<evidence type="ECO:0000313" key="3">
    <source>
        <dbReference type="EMBL" id="GLS85587.1"/>
    </source>
</evidence>
<evidence type="ECO:0000256" key="2">
    <source>
        <dbReference type="SAM" id="SignalP"/>
    </source>
</evidence>
<proteinExistence type="predicted"/>
<keyword evidence="2" id="KW-0732">Signal</keyword>
<reference evidence="3 4" key="1">
    <citation type="journal article" date="2014" name="Int. J. Syst. Evol. Microbiol.">
        <title>Complete genome sequence of Corynebacterium casei LMG S-19264T (=DSM 44701T), isolated from a smear-ripened cheese.</title>
        <authorList>
            <consortium name="US DOE Joint Genome Institute (JGI-PGF)"/>
            <person name="Walter F."/>
            <person name="Albersmeier A."/>
            <person name="Kalinowski J."/>
            <person name="Ruckert C."/>
        </authorList>
    </citation>
    <scope>NUCLEOTIDE SEQUENCE [LARGE SCALE GENOMIC DNA]</scope>
    <source>
        <strain evidence="3 4">NBRC 111766</strain>
    </source>
</reference>
<keyword evidence="4" id="KW-1185">Reference proteome</keyword>
<name>A0AA37TVR1_9RHOB</name>
<dbReference type="Pfam" id="PF00805">
    <property type="entry name" value="Pentapeptide"/>
    <property type="match status" value="3"/>
</dbReference>
<dbReference type="Gene3D" id="2.160.20.80">
    <property type="entry name" value="E3 ubiquitin-protein ligase SopA"/>
    <property type="match status" value="2"/>
</dbReference>
<dbReference type="PANTHER" id="PTHR47485:SF1">
    <property type="entry name" value="THYLAKOID LUMENAL 17.4 KDA PROTEIN, CHLOROPLASTIC"/>
    <property type="match status" value="1"/>
</dbReference>
<dbReference type="AlphaFoldDB" id="A0AA37TVR1"/>
<gene>
    <name evidence="3" type="ORF">GCM10010873_05600</name>
</gene>
<keyword evidence="1" id="KW-0677">Repeat</keyword>
<dbReference type="InterPro" id="IPR001646">
    <property type="entry name" value="5peptide_repeat"/>
</dbReference>
<dbReference type="RefSeq" id="WP_284323814.1">
    <property type="nucleotide sequence ID" value="NZ_BSPP01000003.1"/>
</dbReference>
<dbReference type="SUPFAM" id="SSF141571">
    <property type="entry name" value="Pentapeptide repeat-like"/>
    <property type="match status" value="1"/>
</dbReference>
<dbReference type="EMBL" id="BSPP01000003">
    <property type="protein sequence ID" value="GLS85587.1"/>
    <property type="molecule type" value="Genomic_DNA"/>
</dbReference>
<dbReference type="Proteomes" id="UP001157355">
    <property type="component" value="Unassembled WGS sequence"/>
</dbReference>
<evidence type="ECO:0000313" key="4">
    <source>
        <dbReference type="Proteomes" id="UP001157355"/>
    </source>
</evidence>
<protein>
    <recommendedName>
        <fullName evidence="5">Pentapeptide repeat-containing protein</fullName>
    </recommendedName>
</protein>
<organism evidence="3 4">
    <name type="scientific">Cypionkella aquatica</name>
    <dbReference type="NCBI Taxonomy" id="1756042"/>
    <lineage>
        <taxon>Bacteria</taxon>
        <taxon>Pseudomonadati</taxon>
        <taxon>Pseudomonadota</taxon>
        <taxon>Alphaproteobacteria</taxon>
        <taxon>Rhodobacterales</taxon>
        <taxon>Paracoccaceae</taxon>
        <taxon>Cypionkella</taxon>
    </lineage>
</organism>
<sequence>MKHSAYRFLAPYGVAVAVTLSAAMLAHPAQAGCSDGPGAAMDWTGCSKERLMLNGRDMSAGIFENSFLSGTGFNDAVLAGANLQRSELVRSSFIGADLSGANLEKSLASRSDFSGASLRGARLVKAEFLRVSFVGADLTDADLSNGDFYRNDFSNAKLSGANMNDAIMPRTVFTGAVMAGANLAGAFLERTHFENVDLSGVVGLEQSQLDQACGDSTTILPAGLTVPKHWPCNEE</sequence>
<evidence type="ECO:0000256" key="1">
    <source>
        <dbReference type="ARBA" id="ARBA00022737"/>
    </source>
</evidence>
<comment type="caution">
    <text evidence="3">The sequence shown here is derived from an EMBL/GenBank/DDBJ whole genome shotgun (WGS) entry which is preliminary data.</text>
</comment>
<feature type="chain" id="PRO_5041460147" description="Pentapeptide repeat-containing protein" evidence="2">
    <location>
        <begin position="32"/>
        <end position="235"/>
    </location>
</feature>
<dbReference type="PANTHER" id="PTHR47485">
    <property type="entry name" value="THYLAKOID LUMENAL 17.4 KDA PROTEIN, CHLOROPLASTIC"/>
    <property type="match status" value="1"/>
</dbReference>
<evidence type="ECO:0008006" key="5">
    <source>
        <dbReference type="Google" id="ProtNLM"/>
    </source>
</evidence>
<accession>A0AA37TVR1</accession>
<feature type="signal peptide" evidence="2">
    <location>
        <begin position="1"/>
        <end position="31"/>
    </location>
</feature>